<accession>A0ACD1GS17</accession>
<proteinExistence type="predicted"/>
<evidence type="ECO:0000313" key="2">
    <source>
        <dbReference type="Proteomes" id="UP000249661"/>
    </source>
</evidence>
<gene>
    <name evidence="1" type="ORF">BO66DRAFT_248411</name>
</gene>
<keyword evidence="2" id="KW-1185">Reference proteome</keyword>
<reference evidence="1" key="1">
    <citation type="submission" date="2018-02" db="EMBL/GenBank/DDBJ databases">
        <title>The genomes of Aspergillus section Nigri reveals drivers in fungal speciation.</title>
        <authorList>
            <consortium name="DOE Joint Genome Institute"/>
            <person name="Vesth T.C."/>
            <person name="Nybo J."/>
            <person name="Theobald S."/>
            <person name="Brandl J."/>
            <person name="Frisvad J.C."/>
            <person name="Nielsen K.F."/>
            <person name="Lyhne E.K."/>
            <person name="Kogle M.E."/>
            <person name="Kuo A."/>
            <person name="Riley R."/>
            <person name="Clum A."/>
            <person name="Nolan M."/>
            <person name="Lipzen A."/>
            <person name="Salamov A."/>
            <person name="Henrissat B."/>
            <person name="Wiebenga A."/>
            <person name="De vries R.P."/>
            <person name="Grigoriev I.V."/>
            <person name="Mortensen U.H."/>
            <person name="Andersen M.R."/>
            <person name="Baker S.E."/>
        </authorList>
    </citation>
    <scope>NUCLEOTIDE SEQUENCE</scope>
    <source>
        <strain evidence="1">CBS 121060</strain>
    </source>
</reference>
<dbReference type="Proteomes" id="UP000249661">
    <property type="component" value="Unassembled WGS sequence"/>
</dbReference>
<protein>
    <submittedName>
        <fullName evidence="1">Uncharacterized protein</fullName>
    </submittedName>
</protein>
<evidence type="ECO:0000313" key="1">
    <source>
        <dbReference type="EMBL" id="RAH64112.1"/>
    </source>
</evidence>
<name>A0ACD1GS17_9EURO</name>
<organism evidence="1 2">
    <name type="scientific">Aspergillus aculeatinus CBS 121060</name>
    <dbReference type="NCBI Taxonomy" id="1448322"/>
    <lineage>
        <taxon>Eukaryota</taxon>
        <taxon>Fungi</taxon>
        <taxon>Dikarya</taxon>
        <taxon>Ascomycota</taxon>
        <taxon>Pezizomycotina</taxon>
        <taxon>Eurotiomycetes</taxon>
        <taxon>Eurotiomycetidae</taxon>
        <taxon>Eurotiales</taxon>
        <taxon>Aspergillaceae</taxon>
        <taxon>Aspergillus</taxon>
        <taxon>Aspergillus subgen. Circumdati</taxon>
    </lineage>
</organism>
<dbReference type="EMBL" id="KZ825021">
    <property type="protein sequence ID" value="RAH64112.1"/>
    <property type="molecule type" value="Genomic_DNA"/>
</dbReference>
<sequence>MTTENVGGIALSRKRLPTTHSKERHGQVAIPGRQVERVPASREEGGVWELGTGRGEGGGVVQQEGEKKKKEQKGGGRRKYVRRGDSEGEGRKKGKNECERVIGERQSEKQASGLDVLRPSVSARLAGTEEIKKKIEKIMIIWNNQNEGLRIAIHLGKGDERIREREGRVK</sequence>